<dbReference type="CDD" id="cd00542">
    <property type="entry name" value="Ntn_PVA"/>
    <property type="match status" value="1"/>
</dbReference>
<evidence type="ECO:0000259" key="4">
    <source>
        <dbReference type="Pfam" id="PF02275"/>
    </source>
</evidence>
<dbReference type="InterPro" id="IPR029055">
    <property type="entry name" value="Ntn_hydrolases_N"/>
</dbReference>
<dbReference type="RefSeq" id="WP_119442514.1">
    <property type="nucleotide sequence ID" value="NZ_CP170494.1"/>
</dbReference>
<feature type="chain" id="PRO_5017242860" evidence="3">
    <location>
        <begin position="37"/>
        <end position="376"/>
    </location>
</feature>
<keyword evidence="2 6" id="KW-0378">Hydrolase</keyword>
<evidence type="ECO:0000313" key="7">
    <source>
        <dbReference type="Proteomes" id="UP000266206"/>
    </source>
</evidence>
<evidence type="ECO:0000313" key="8">
    <source>
        <dbReference type="Proteomes" id="UP000266483"/>
    </source>
</evidence>
<comment type="similarity">
    <text evidence="1">Belongs to the peptidase C59 family.</text>
</comment>
<organism evidence="6 7">
    <name type="scientific">Neopusillimonas maritima</name>
    <dbReference type="NCBI Taxonomy" id="2026239"/>
    <lineage>
        <taxon>Bacteria</taxon>
        <taxon>Pseudomonadati</taxon>
        <taxon>Pseudomonadota</taxon>
        <taxon>Betaproteobacteria</taxon>
        <taxon>Burkholderiales</taxon>
        <taxon>Alcaligenaceae</taxon>
        <taxon>Neopusillimonas</taxon>
    </lineage>
</organism>
<reference evidence="7 8" key="1">
    <citation type="submission" date="2017-08" db="EMBL/GenBank/DDBJ databases">
        <title>Pusillimonas indicus sp. nov., a member of the family Alcaligenaceae isolated from surface seawater.</title>
        <authorList>
            <person name="Li J."/>
        </authorList>
    </citation>
    <scope>NUCLEOTIDE SEQUENCE [LARGE SCALE GENOMIC DNA]</scope>
    <source>
        <strain evidence="5 8">17-4A</strain>
        <strain evidence="6 7">L52-1-41</strain>
    </source>
</reference>
<dbReference type="OrthoDB" id="9794717at2"/>
<dbReference type="GO" id="GO:0016787">
    <property type="term" value="F:hydrolase activity"/>
    <property type="evidence" value="ECO:0007669"/>
    <property type="project" value="UniProtKB-KW"/>
</dbReference>
<feature type="signal peptide" evidence="3">
    <location>
        <begin position="1"/>
        <end position="36"/>
    </location>
</feature>
<dbReference type="InterPro" id="IPR052193">
    <property type="entry name" value="Peptidase_C59"/>
</dbReference>
<evidence type="ECO:0000256" key="2">
    <source>
        <dbReference type="ARBA" id="ARBA00022801"/>
    </source>
</evidence>
<dbReference type="Proteomes" id="UP000266483">
    <property type="component" value="Unassembled WGS sequence"/>
</dbReference>
<keyword evidence="8" id="KW-1185">Reference proteome</keyword>
<keyword evidence="3" id="KW-0732">Signal</keyword>
<proteinExistence type="inferred from homology"/>
<dbReference type="PANTHER" id="PTHR35527">
    <property type="entry name" value="CHOLOYLGLYCINE HYDROLASE"/>
    <property type="match status" value="1"/>
</dbReference>
<dbReference type="PANTHER" id="PTHR35527:SF2">
    <property type="entry name" value="HYDROLASE"/>
    <property type="match status" value="1"/>
</dbReference>
<comment type="caution">
    <text evidence="6">The sequence shown here is derived from an EMBL/GenBank/DDBJ whole genome shotgun (WGS) entry which is preliminary data.</text>
</comment>
<evidence type="ECO:0000256" key="3">
    <source>
        <dbReference type="SAM" id="SignalP"/>
    </source>
</evidence>
<evidence type="ECO:0000256" key="1">
    <source>
        <dbReference type="ARBA" id="ARBA00006625"/>
    </source>
</evidence>
<dbReference type="EMBL" id="NQOU01000004">
    <property type="protein sequence ID" value="RII82561.1"/>
    <property type="molecule type" value="Genomic_DNA"/>
</dbReference>
<name>A0A3A1YZD5_9BURK</name>
<dbReference type="EMBL" id="NQYH01000001">
    <property type="protein sequence ID" value="RIY42538.1"/>
    <property type="molecule type" value="Genomic_DNA"/>
</dbReference>
<dbReference type="AlphaFoldDB" id="A0A3A1YZD5"/>
<dbReference type="Gene3D" id="3.60.60.10">
    <property type="entry name" value="Penicillin V Acylase, Chain A"/>
    <property type="match status" value="1"/>
</dbReference>
<evidence type="ECO:0000313" key="6">
    <source>
        <dbReference type="EMBL" id="RIY42538.1"/>
    </source>
</evidence>
<dbReference type="Pfam" id="PF02275">
    <property type="entry name" value="CBAH"/>
    <property type="match status" value="1"/>
</dbReference>
<feature type="domain" description="Choloylglycine hydrolase/NAAA C-terminal" evidence="4">
    <location>
        <begin position="37"/>
        <end position="359"/>
    </location>
</feature>
<dbReference type="SUPFAM" id="SSF56235">
    <property type="entry name" value="N-terminal nucleophile aminohydrolases (Ntn hydrolases)"/>
    <property type="match status" value="1"/>
</dbReference>
<dbReference type="Proteomes" id="UP000266206">
    <property type="component" value="Unassembled WGS sequence"/>
</dbReference>
<dbReference type="InterPro" id="IPR029132">
    <property type="entry name" value="CBAH/NAAA_C"/>
</dbReference>
<evidence type="ECO:0000313" key="5">
    <source>
        <dbReference type="EMBL" id="RII82561.1"/>
    </source>
</evidence>
<protein>
    <submittedName>
        <fullName evidence="6">Choloylglycine hydrolase</fullName>
    </submittedName>
</protein>
<gene>
    <name evidence="5" type="ORF">CJO09_11770</name>
    <name evidence="6" type="ORF">CJP73_03670</name>
</gene>
<sequence length="376" mass="40258">MPSSVSSSTFSWRRSVRKTAAALLTAAMLAPHVASACTSFLIPTSDGGSVYGRTMEFGFSMDSKAMVIPRNHKLSSIGPDGKEAMTWTGKYAAVGLNGLGMSTLVDGMNEKGLAGGVLYFPGFANYADPAKADPAKSLAPWDFLTWALTNFATVEEVKAAINNNEVAVVKVIQEALKIAPPLHYTLHDASGASLVVEPIDGKLKVYDNPVGVMTNSPTFDWHLTNLSNYVKLSSVNAEPLKLDGMTISPFGQGSGLLGIPGDGTPPSRFIRALGLTMSVEPVASGPESVRLAEHILNNFDIPKGWVREKDQGDDPLEYTQWSTVADLSNGMYYVKTYDNQVLRGIDLNSFDLNAKEIVSAPLNSEITPPALPMPKS</sequence>
<accession>A0A3A1YZD5</accession>